<dbReference type="Pfam" id="PF14791">
    <property type="entry name" value="DNA_pol_B_thumb"/>
    <property type="match status" value="1"/>
</dbReference>
<dbReference type="GO" id="GO:0046872">
    <property type="term" value="F:metal ion binding"/>
    <property type="evidence" value="ECO:0007669"/>
    <property type="project" value="UniProtKB-KW"/>
</dbReference>
<feature type="active site" description="Nucleophile; Schiff-base intermediate with DNA; for 5'-dRP lyase activity" evidence="17">
    <location>
        <position position="563"/>
    </location>
</feature>
<keyword evidence="12" id="KW-0239">DNA-directed DNA polymerase</keyword>
<keyword evidence="8" id="KW-0548">Nucleotidyltransferase</keyword>
<evidence type="ECO:0000256" key="2">
    <source>
        <dbReference type="ARBA" id="ARBA00004123"/>
    </source>
</evidence>
<keyword evidence="11" id="KW-0227">DNA damage</keyword>
<evidence type="ECO:0000256" key="5">
    <source>
        <dbReference type="ARBA" id="ARBA00016513"/>
    </source>
</evidence>
<comment type="similarity">
    <text evidence="3">Belongs to the DNA polymerase type-X family.</text>
</comment>
<dbReference type="Gene3D" id="1.10.150.110">
    <property type="entry name" value="DNA polymerase beta, N-terminal domain-like"/>
    <property type="match status" value="1"/>
</dbReference>
<dbReference type="GO" id="GO:0006303">
    <property type="term" value="P:double-strand break repair via nonhomologous end joining"/>
    <property type="evidence" value="ECO:0007669"/>
    <property type="project" value="TreeGrafter"/>
</dbReference>
<evidence type="ECO:0000256" key="6">
    <source>
        <dbReference type="ARBA" id="ARBA00022634"/>
    </source>
</evidence>
<dbReference type="InterPro" id="IPR037160">
    <property type="entry name" value="DNA_Pol_thumb_sf"/>
</dbReference>
<name>A0A292PII1_9PEZI</name>
<dbReference type="GO" id="GO:0003887">
    <property type="term" value="F:DNA-directed DNA polymerase activity"/>
    <property type="evidence" value="ECO:0007669"/>
    <property type="project" value="UniProtKB-KW"/>
</dbReference>
<feature type="compositionally biased region" description="Pro residues" evidence="18">
    <location>
        <begin position="324"/>
        <end position="335"/>
    </location>
</feature>
<dbReference type="InterPro" id="IPR029398">
    <property type="entry name" value="PolB_thumb"/>
</dbReference>
<evidence type="ECO:0000256" key="7">
    <source>
        <dbReference type="ARBA" id="ARBA00022679"/>
    </source>
</evidence>
<dbReference type="EMBL" id="LN891226">
    <property type="protein sequence ID" value="CUS07262.1"/>
    <property type="molecule type" value="Genomic_DNA"/>
</dbReference>
<dbReference type="CDD" id="cd00141">
    <property type="entry name" value="NT_POLXc"/>
    <property type="match status" value="1"/>
</dbReference>
<keyword evidence="21" id="KW-1185">Reference proteome</keyword>
<accession>A0A292PII1</accession>
<dbReference type="SUPFAM" id="SSF47802">
    <property type="entry name" value="DNA polymerase beta, N-terminal domain-like"/>
    <property type="match status" value="1"/>
</dbReference>
<dbReference type="SUPFAM" id="SSF81585">
    <property type="entry name" value="PsbU/PolX domain-like"/>
    <property type="match status" value="1"/>
</dbReference>
<evidence type="ECO:0000256" key="1">
    <source>
        <dbReference type="ARBA" id="ARBA00001936"/>
    </source>
</evidence>
<dbReference type="InterPro" id="IPR010996">
    <property type="entry name" value="HHH_MUS81"/>
</dbReference>
<dbReference type="PRINTS" id="PR00869">
    <property type="entry name" value="DNAPOLX"/>
</dbReference>
<evidence type="ECO:0000256" key="3">
    <source>
        <dbReference type="ARBA" id="ARBA00008323"/>
    </source>
</evidence>
<dbReference type="Gene3D" id="3.40.50.10190">
    <property type="entry name" value="BRCT domain"/>
    <property type="match status" value="1"/>
</dbReference>
<evidence type="ECO:0000256" key="4">
    <source>
        <dbReference type="ARBA" id="ARBA00012417"/>
    </source>
</evidence>
<dbReference type="InterPro" id="IPR022312">
    <property type="entry name" value="DNA_pol_X"/>
</dbReference>
<dbReference type="Gene3D" id="1.10.150.20">
    <property type="entry name" value="5' to 3' exonuclease, C-terminal subdomain"/>
    <property type="match status" value="1"/>
</dbReference>
<evidence type="ECO:0000256" key="17">
    <source>
        <dbReference type="PIRSR" id="PIRSR622312-50"/>
    </source>
</evidence>
<dbReference type="SUPFAM" id="SSF81301">
    <property type="entry name" value="Nucleotidyltransferase"/>
    <property type="match status" value="1"/>
</dbReference>
<evidence type="ECO:0000259" key="19">
    <source>
        <dbReference type="PROSITE" id="PS50172"/>
    </source>
</evidence>
<dbReference type="InterPro" id="IPR002008">
    <property type="entry name" value="DNA_pol_X_beta-like"/>
</dbReference>
<dbReference type="Proteomes" id="UP001412239">
    <property type="component" value="Unassembled WGS sequence"/>
</dbReference>
<comment type="catalytic activity">
    <reaction evidence="16">
        <text>DNA(n) + a 2'-deoxyribonucleoside 5'-triphosphate = DNA(n+1) + diphosphate</text>
        <dbReference type="Rhea" id="RHEA:22508"/>
        <dbReference type="Rhea" id="RHEA-COMP:17339"/>
        <dbReference type="Rhea" id="RHEA-COMP:17340"/>
        <dbReference type="ChEBI" id="CHEBI:33019"/>
        <dbReference type="ChEBI" id="CHEBI:61560"/>
        <dbReference type="ChEBI" id="CHEBI:173112"/>
        <dbReference type="EC" id="2.7.7.7"/>
    </reaction>
</comment>
<dbReference type="SMART" id="SM00483">
    <property type="entry name" value="POLXc"/>
    <property type="match status" value="1"/>
</dbReference>
<dbReference type="EC" id="2.7.7.7" evidence="4"/>
<dbReference type="InterPro" id="IPR002054">
    <property type="entry name" value="DNA-dir_DNA_pol_X"/>
</dbReference>
<keyword evidence="10" id="KW-0479">Metal-binding</keyword>
<feature type="compositionally biased region" description="Low complexity" evidence="18">
    <location>
        <begin position="363"/>
        <end position="373"/>
    </location>
</feature>
<dbReference type="PANTHER" id="PTHR11276:SF28">
    <property type="entry name" value="DNA POLYMERASE LAMBDA"/>
    <property type="match status" value="1"/>
</dbReference>
<feature type="compositionally biased region" description="Low complexity" evidence="18">
    <location>
        <begin position="123"/>
        <end position="142"/>
    </location>
</feature>
<dbReference type="Pfam" id="PF14716">
    <property type="entry name" value="HHH_8"/>
    <property type="match status" value="1"/>
</dbReference>
<keyword evidence="6" id="KW-0237">DNA synthesis</keyword>
<dbReference type="InterPro" id="IPR027421">
    <property type="entry name" value="DNA_pol_lamdba_lyase_dom_sf"/>
</dbReference>
<dbReference type="FunFam" id="1.10.150.110:FF:000005">
    <property type="entry name" value="DNA polymerase POL4"/>
    <property type="match status" value="1"/>
</dbReference>
<evidence type="ECO:0000313" key="21">
    <source>
        <dbReference type="Proteomes" id="UP001412239"/>
    </source>
</evidence>
<feature type="compositionally biased region" description="Basic residues" evidence="18">
    <location>
        <begin position="452"/>
        <end position="462"/>
    </location>
</feature>
<evidence type="ECO:0000256" key="12">
    <source>
        <dbReference type="ARBA" id="ARBA00022932"/>
    </source>
</evidence>
<protein>
    <recommendedName>
        <fullName evidence="5">DNA polymerase lambda</fullName>
        <ecNumber evidence="4">2.7.7.7</ecNumber>
    </recommendedName>
</protein>
<evidence type="ECO:0000256" key="11">
    <source>
        <dbReference type="ARBA" id="ARBA00022763"/>
    </source>
</evidence>
<comment type="subcellular location">
    <subcellularLocation>
        <location evidence="2">Nucleus</location>
    </subcellularLocation>
</comment>
<dbReference type="Gene3D" id="3.30.460.10">
    <property type="entry name" value="Beta Polymerase, domain 2"/>
    <property type="match status" value="1"/>
</dbReference>
<evidence type="ECO:0000256" key="16">
    <source>
        <dbReference type="ARBA" id="ARBA00049244"/>
    </source>
</evidence>
<dbReference type="InterPro" id="IPR028207">
    <property type="entry name" value="DNA_pol_B_palm_palm"/>
</dbReference>
<dbReference type="Pfam" id="PF10391">
    <property type="entry name" value="DNA_pol_lambd_f"/>
    <property type="match status" value="1"/>
</dbReference>
<keyword evidence="14" id="KW-0456">Lyase</keyword>
<feature type="region of interest" description="Disordered" evidence="18">
    <location>
        <begin position="436"/>
        <end position="487"/>
    </location>
</feature>
<proteinExistence type="inferred from homology"/>
<dbReference type="AlphaFoldDB" id="A0A292PII1"/>
<dbReference type="PANTHER" id="PTHR11276">
    <property type="entry name" value="DNA POLYMERASE TYPE-X FAMILY MEMBER"/>
    <property type="match status" value="1"/>
</dbReference>
<evidence type="ECO:0000256" key="8">
    <source>
        <dbReference type="ARBA" id="ARBA00022695"/>
    </source>
</evidence>
<keyword evidence="9" id="KW-0235">DNA replication</keyword>
<evidence type="ECO:0000256" key="9">
    <source>
        <dbReference type="ARBA" id="ARBA00022705"/>
    </source>
</evidence>
<feature type="compositionally biased region" description="Polar residues" evidence="18">
    <location>
        <begin position="336"/>
        <end position="348"/>
    </location>
</feature>
<feature type="region of interest" description="Disordered" evidence="18">
    <location>
        <begin position="319"/>
        <end position="402"/>
    </location>
</feature>
<keyword evidence="15" id="KW-0539">Nucleus</keyword>
<dbReference type="PRINTS" id="PR00870">
    <property type="entry name" value="DNAPOLXBETA"/>
</dbReference>
<dbReference type="GO" id="GO:0003677">
    <property type="term" value="F:DNA binding"/>
    <property type="evidence" value="ECO:0007669"/>
    <property type="project" value="InterPro"/>
</dbReference>
<dbReference type="FunFam" id="1.10.150.20:FF:000010">
    <property type="entry name" value="DNA polymerase lambda"/>
    <property type="match status" value="1"/>
</dbReference>
<feature type="compositionally biased region" description="Acidic residues" evidence="18">
    <location>
        <begin position="436"/>
        <end position="445"/>
    </location>
</feature>
<feature type="domain" description="BRCT" evidence="19">
    <location>
        <begin position="239"/>
        <end position="316"/>
    </location>
</feature>
<dbReference type="InterPro" id="IPR018944">
    <property type="entry name" value="DNA_pol_lambd_fingers_domain"/>
</dbReference>
<feature type="compositionally biased region" description="Low complexity" evidence="18">
    <location>
        <begin position="59"/>
        <end position="83"/>
    </location>
</feature>
<sequence>MIKDESLEAKKRFFEGLYSLDSIVEDDDLYENNPVSALLTKTKDPAIRNPRTLPKLTRSRTASASSARPASSSRSAVSRTLSLPTQKPRPSTMLDRPVPTLSTPAVMASSARPKIPRSPRPPSSSTSAVTSPSSRATATAAPSSPPLPDMPSMHVPTSAAPPESSRMSAVGSGGSTKRKRSSKLAYQPTARNSQLIFSDLVFCRQTKAIFAHGRNYLRFVDFIPNDIKNPARRMRVQKATEFGAFCINEWNDRYRANAVETKVITHVIAESRFKYLDVLGYLKLEKLPGNIIVVNQEYAGDCLHHGRILDHTQKVYGIHGRAPLSPPQAPAPPPSTNEIPSSPQSLQIKPSRRKKAPESTQASSHPPSSLSSLRPFEIDAPVPTRSDYVASPAPEERSRKDELDMMIDEAKKIGSLMADGLEPLEDEEGELKNVEEIETTDDERDSLELAKRQKTKDRRRKNDKSGRSLEAFQCLEKNDGNQTEGSPNKRTIEIVRFGAEASRKHLLMTILSEMQRYYEMLKDTWRSLGYRKAIATLKKQDHKIRFASEARELPGIGDRIAIKIEEIVRTDRLRRLDYAKMDPEDEALRLFLGIYGVGGVKAQKWVDAGYKTLDDIKTHVRLTSSQRIGIEHHEDFQQRIPRDEVKQHGDIATRVAHEIDAELKLEILGSYRRGAKDCGDIDIMITKEGVEAHAITEILCELVEKLFEIDFLQCALATPRGLDNGTKWHGASKISPGPWRRIDFLVVPWVERGAALLYFTGNDIFNRSLRLLASKKGFRLNQSGLYKDVLRGTDRIKFTDGALVEGESEEKIFKILGVPYRPPEHRIC</sequence>
<dbReference type="Gene3D" id="3.30.210.10">
    <property type="entry name" value="DNA polymerase, thumb domain"/>
    <property type="match status" value="1"/>
</dbReference>
<dbReference type="InterPro" id="IPR043519">
    <property type="entry name" value="NT_sf"/>
</dbReference>
<evidence type="ECO:0000256" key="14">
    <source>
        <dbReference type="ARBA" id="ARBA00023239"/>
    </source>
</evidence>
<dbReference type="Pfam" id="PF14792">
    <property type="entry name" value="DNA_pol_B_palm"/>
    <property type="match status" value="1"/>
</dbReference>
<dbReference type="InterPro" id="IPR036420">
    <property type="entry name" value="BRCT_dom_sf"/>
</dbReference>
<reference evidence="20" key="1">
    <citation type="submission" date="2015-10" db="EMBL/GenBank/DDBJ databases">
        <authorList>
            <person name="Regsiter A."/>
            <person name="william w."/>
        </authorList>
    </citation>
    <scope>NUCLEOTIDE SEQUENCE</scope>
    <source>
        <strain evidence="20">Montdore</strain>
    </source>
</reference>
<evidence type="ECO:0000256" key="15">
    <source>
        <dbReference type="ARBA" id="ARBA00023242"/>
    </source>
</evidence>
<comment type="cofactor">
    <cofactor evidence="1">
        <name>Mn(2+)</name>
        <dbReference type="ChEBI" id="CHEBI:29035"/>
    </cofactor>
</comment>
<keyword evidence="13" id="KW-0234">DNA repair</keyword>
<evidence type="ECO:0000256" key="18">
    <source>
        <dbReference type="SAM" id="MobiDB-lite"/>
    </source>
</evidence>
<organism evidence="20 21">
    <name type="scientific">Tuber aestivum</name>
    <name type="common">summer truffle</name>
    <dbReference type="NCBI Taxonomy" id="59557"/>
    <lineage>
        <taxon>Eukaryota</taxon>
        <taxon>Fungi</taxon>
        <taxon>Dikarya</taxon>
        <taxon>Ascomycota</taxon>
        <taxon>Pezizomycotina</taxon>
        <taxon>Pezizomycetes</taxon>
        <taxon>Pezizales</taxon>
        <taxon>Tuberaceae</taxon>
        <taxon>Tuber</taxon>
    </lineage>
</organism>
<keyword evidence="7" id="KW-0808">Transferase</keyword>
<gene>
    <name evidence="20" type="ORF">GSTUAT00008643001</name>
</gene>
<dbReference type="InterPro" id="IPR001357">
    <property type="entry name" value="BRCT_dom"/>
</dbReference>
<evidence type="ECO:0000256" key="10">
    <source>
        <dbReference type="ARBA" id="ARBA00022723"/>
    </source>
</evidence>
<feature type="region of interest" description="Disordered" evidence="18">
    <location>
        <begin position="41"/>
        <end position="185"/>
    </location>
</feature>
<evidence type="ECO:0000256" key="13">
    <source>
        <dbReference type="ARBA" id="ARBA00023204"/>
    </source>
</evidence>
<evidence type="ECO:0000313" key="20">
    <source>
        <dbReference type="EMBL" id="CUS07262.1"/>
    </source>
</evidence>
<dbReference type="PROSITE" id="PS50172">
    <property type="entry name" value="BRCT"/>
    <property type="match status" value="1"/>
</dbReference>
<dbReference type="GO" id="GO:0005634">
    <property type="term" value="C:nucleus"/>
    <property type="evidence" value="ECO:0007669"/>
    <property type="project" value="UniProtKB-SubCell"/>
</dbReference>
<dbReference type="GO" id="GO:0016829">
    <property type="term" value="F:lyase activity"/>
    <property type="evidence" value="ECO:0007669"/>
    <property type="project" value="UniProtKB-KW"/>
</dbReference>